<dbReference type="InterPro" id="IPR019133">
    <property type="entry name" value="MIC60"/>
</dbReference>
<evidence type="ECO:0000256" key="5">
    <source>
        <dbReference type="SAM" id="MobiDB-lite"/>
    </source>
</evidence>
<evidence type="ECO:0000256" key="3">
    <source>
        <dbReference type="ARBA" id="ARBA00022989"/>
    </source>
</evidence>
<comment type="caution">
    <text evidence="7">The sequence shown here is derived from an EMBL/GenBank/DDBJ whole genome shotgun (WGS) entry which is preliminary data.</text>
</comment>
<dbReference type="EMBL" id="JAUOZU010000008">
    <property type="protein sequence ID" value="MDO6964888.1"/>
    <property type="molecule type" value="Genomic_DNA"/>
</dbReference>
<evidence type="ECO:0000256" key="1">
    <source>
        <dbReference type="ARBA" id="ARBA00004370"/>
    </source>
</evidence>
<keyword evidence="4 6" id="KW-0472">Membrane</keyword>
<feature type="transmembrane region" description="Helical" evidence="6">
    <location>
        <begin position="82"/>
        <end position="103"/>
    </location>
</feature>
<proteinExistence type="predicted"/>
<gene>
    <name evidence="7" type="ORF">Q4481_13050</name>
</gene>
<protein>
    <submittedName>
        <fullName evidence="7">Mitofilin family membrane protein</fullName>
    </submittedName>
</protein>
<feature type="region of interest" description="Disordered" evidence="5">
    <location>
        <begin position="1"/>
        <end position="72"/>
    </location>
</feature>
<evidence type="ECO:0000256" key="6">
    <source>
        <dbReference type="SAM" id="Phobius"/>
    </source>
</evidence>
<evidence type="ECO:0000256" key="4">
    <source>
        <dbReference type="ARBA" id="ARBA00023136"/>
    </source>
</evidence>
<reference evidence="7" key="2">
    <citation type="submission" date="2023-07" db="EMBL/GenBank/DDBJ databases">
        <authorList>
            <person name="Shen H."/>
        </authorList>
    </citation>
    <scope>NUCLEOTIDE SEQUENCE</scope>
    <source>
        <strain evidence="7">TNR-22</strain>
    </source>
</reference>
<name>A0ABT8YME5_9HYPH</name>
<keyword evidence="2 6" id="KW-0812">Transmembrane</keyword>
<evidence type="ECO:0000313" key="7">
    <source>
        <dbReference type="EMBL" id="MDO6964888.1"/>
    </source>
</evidence>
<organism evidence="7 8">
    <name type="scientific">Rhizobium alvei</name>
    <dbReference type="NCBI Taxonomy" id="1132659"/>
    <lineage>
        <taxon>Bacteria</taxon>
        <taxon>Pseudomonadati</taxon>
        <taxon>Pseudomonadota</taxon>
        <taxon>Alphaproteobacteria</taxon>
        <taxon>Hyphomicrobiales</taxon>
        <taxon>Rhizobiaceae</taxon>
        <taxon>Rhizobium/Agrobacterium group</taxon>
        <taxon>Rhizobium</taxon>
    </lineage>
</organism>
<evidence type="ECO:0000256" key="2">
    <source>
        <dbReference type="ARBA" id="ARBA00022692"/>
    </source>
</evidence>
<dbReference type="Proteomes" id="UP001174932">
    <property type="component" value="Unassembled WGS sequence"/>
</dbReference>
<accession>A0ABT8YME5</accession>
<dbReference type="Pfam" id="PF09731">
    <property type="entry name" value="Mitofilin"/>
    <property type="match status" value="1"/>
</dbReference>
<reference evidence="7" key="1">
    <citation type="journal article" date="2015" name="Int. J. Syst. Evol. Microbiol.">
        <title>Rhizobium alvei sp. nov., isolated from a freshwater river.</title>
        <authorList>
            <person name="Sheu S.Y."/>
            <person name="Huang H.W."/>
            <person name="Young C.C."/>
            <person name="Chen W.M."/>
        </authorList>
    </citation>
    <scope>NUCLEOTIDE SEQUENCE</scope>
    <source>
        <strain evidence="7">TNR-22</strain>
    </source>
</reference>
<keyword evidence="8" id="KW-1185">Reference proteome</keyword>
<feature type="compositionally biased region" description="Basic and acidic residues" evidence="5">
    <location>
        <begin position="1"/>
        <end position="14"/>
    </location>
</feature>
<dbReference type="RefSeq" id="WP_304376812.1">
    <property type="nucleotide sequence ID" value="NZ_JAUOZU010000008.1"/>
</dbReference>
<comment type="subcellular location">
    <subcellularLocation>
        <location evidence="1">Membrane</location>
    </subcellularLocation>
</comment>
<sequence>MEPADPTRHSKTRPEPVTIDLAAEEVKDSPASEAEGTEEDVTASNSGEAESVVTPAEPPSEQPRSPAAENVSVKSGHGSLSLVAAGLIGGLIVLGGAASLQYWGVLPALGRDDADAKLMAMTADVESLRAQLSTLASAKPEVDLGPINEKLATLEKKAADMPLANGLSADADARISAIAQQVTDTAARIDSGFEKAETARAALELKLEALEKKVNAPRDDVAVAVAIAAAGLKAAIDRGGPFLAELDTLAGISPDDPVVKELQTYAAVGVPSRSQLIGQFPTVADTILASLVEEDPNQSLTDRLMESAFSAIKVRPVGNVEGEGPGSVVARMERKLQDGDLKGAALEWDTLPEKGKAASSSYKKSLDARIKVEELVGSTLSRAVSKTGNAG</sequence>
<keyword evidence="3 6" id="KW-1133">Transmembrane helix</keyword>
<evidence type="ECO:0000313" key="8">
    <source>
        <dbReference type="Proteomes" id="UP001174932"/>
    </source>
</evidence>